<feature type="domain" description="Outer membrane protein beta-barrel" evidence="3">
    <location>
        <begin position="352"/>
        <end position="581"/>
    </location>
</feature>
<comment type="caution">
    <text evidence="4">The sequence shown here is derived from an EMBL/GenBank/DDBJ whole genome shotgun (WGS) entry which is preliminary data.</text>
</comment>
<keyword evidence="2" id="KW-0812">Transmembrane</keyword>
<keyword evidence="5" id="KW-1185">Reference proteome</keyword>
<accession>A0ABU4RCZ9</accession>
<feature type="region of interest" description="Disordered" evidence="1">
    <location>
        <begin position="185"/>
        <end position="223"/>
    </location>
</feature>
<feature type="compositionally biased region" description="Basic and acidic residues" evidence="1">
    <location>
        <begin position="283"/>
        <end position="292"/>
    </location>
</feature>
<keyword evidence="2" id="KW-1133">Transmembrane helix</keyword>
<feature type="compositionally biased region" description="Low complexity" evidence="1">
    <location>
        <begin position="271"/>
        <end position="282"/>
    </location>
</feature>
<name>A0ABU4RCZ9_9FLAO</name>
<evidence type="ECO:0000256" key="2">
    <source>
        <dbReference type="SAM" id="Phobius"/>
    </source>
</evidence>
<feature type="compositionally biased region" description="Polar residues" evidence="1">
    <location>
        <begin position="185"/>
        <end position="202"/>
    </location>
</feature>
<evidence type="ECO:0000313" key="5">
    <source>
        <dbReference type="Proteomes" id="UP001273350"/>
    </source>
</evidence>
<keyword evidence="2" id="KW-0472">Membrane</keyword>
<feature type="region of interest" description="Disordered" evidence="1">
    <location>
        <begin position="109"/>
        <end position="169"/>
    </location>
</feature>
<protein>
    <recommendedName>
        <fullName evidence="3">Outer membrane protein beta-barrel domain-containing protein</fullName>
    </recommendedName>
</protein>
<evidence type="ECO:0000313" key="4">
    <source>
        <dbReference type="EMBL" id="MDX6189873.1"/>
    </source>
</evidence>
<dbReference type="Pfam" id="PF13568">
    <property type="entry name" value="OMP_b-brl_2"/>
    <property type="match status" value="1"/>
</dbReference>
<feature type="compositionally biased region" description="Polar residues" evidence="1">
    <location>
        <begin position="211"/>
        <end position="220"/>
    </location>
</feature>
<dbReference type="InterPro" id="IPR025665">
    <property type="entry name" value="Beta-barrel_OMP_2"/>
</dbReference>
<reference evidence="4 5" key="1">
    <citation type="submission" date="2023-11" db="EMBL/GenBank/DDBJ databases">
        <title>Unpublished Manusciprt.</title>
        <authorList>
            <person name="Saticioglu I.B."/>
            <person name="Ay H."/>
            <person name="Ajmi N."/>
            <person name="Altun S."/>
            <person name="Duman M."/>
        </authorList>
    </citation>
    <scope>NUCLEOTIDE SEQUENCE [LARGE SCALE GENOMIC DNA]</scope>
    <source>
        <strain evidence="4 5">Fl-318</strain>
    </source>
</reference>
<feature type="compositionally biased region" description="Polar residues" evidence="1">
    <location>
        <begin position="160"/>
        <end position="169"/>
    </location>
</feature>
<dbReference type="RefSeq" id="WP_230003047.1">
    <property type="nucleotide sequence ID" value="NZ_CP087134.1"/>
</dbReference>
<feature type="compositionally biased region" description="Polar residues" evidence="1">
    <location>
        <begin position="109"/>
        <end position="127"/>
    </location>
</feature>
<organism evidence="4 5">
    <name type="scientific">Flavobacterium cupriresistens</name>
    <dbReference type="NCBI Taxonomy" id="2893885"/>
    <lineage>
        <taxon>Bacteria</taxon>
        <taxon>Pseudomonadati</taxon>
        <taxon>Bacteroidota</taxon>
        <taxon>Flavobacteriia</taxon>
        <taxon>Flavobacteriales</taxon>
        <taxon>Flavobacteriaceae</taxon>
        <taxon>Flavobacterium</taxon>
    </lineage>
</organism>
<sequence>MKKQKIETIFSSMENFTSVPPPELWGQIEEKLNKPKKKKRVILWWSAAACLLLGLAIPSVLHLNSDAGIKNTGTTTIENNSVVVNKNNATSTQDKTVSDKPTIINQKTINSKNPVSGATDNQLATSQQKEETDKTALARTASKNNPNLPSEELNAEKKNSNQAVAQKSFVSEKQNAFNSASTNQLFNTEKRAQNQTIAQKNYSPERENAFASVSKNQTADPETRKANQILAEKTFSAGKQNPFNATSKNQISNSLFKEKLQSKNTNSFAYNSSNSILSQQQNKESKNEKELRNGTIYTEKAVVEHQKNNSKFNNVLSKEDSVQLAVLQNLEKGIITPESKIEKETKPLSAAEKWAVEVFAGIANSENYKNDKTLGYNNDSKQSNSYGVKTKYKINNKWAVGSGFKINELGQSIANISYMDVRGQKNMALGIADFYVQESPTPQIAATNDYVFVSNSTKEVVSSESIQSGTLNQTLKYIEMPLEVSYAVFSKNRTTVNLNTGGFVGKLISNNVALDGTTIGKNLDANDFVYGSVLSSTLQYRIYKKTNVFVEPAMNYYINPLNNQSFNQFQWGLNFGLNVSF</sequence>
<evidence type="ECO:0000259" key="3">
    <source>
        <dbReference type="Pfam" id="PF13568"/>
    </source>
</evidence>
<feature type="transmembrane region" description="Helical" evidence="2">
    <location>
        <begin position="41"/>
        <end position="61"/>
    </location>
</feature>
<dbReference type="EMBL" id="JAWXVI010000006">
    <property type="protein sequence ID" value="MDX6189873.1"/>
    <property type="molecule type" value="Genomic_DNA"/>
</dbReference>
<feature type="region of interest" description="Disordered" evidence="1">
    <location>
        <begin position="270"/>
        <end position="292"/>
    </location>
</feature>
<gene>
    <name evidence="4" type="ORF">SGQ83_10980</name>
</gene>
<proteinExistence type="predicted"/>
<dbReference type="Proteomes" id="UP001273350">
    <property type="component" value="Unassembled WGS sequence"/>
</dbReference>
<evidence type="ECO:0000256" key="1">
    <source>
        <dbReference type="SAM" id="MobiDB-lite"/>
    </source>
</evidence>